<feature type="transmembrane region" description="Helical" evidence="2">
    <location>
        <begin position="222"/>
        <end position="245"/>
    </location>
</feature>
<feature type="transmembrane region" description="Helical" evidence="2">
    <location>
        <begin position="555"/>
        <end position="571"/>
    </location>
</feature>
<dbReference type="InterPro" id="IPR018746">
    <property type="entry name" value="DUF2298"/>
</dbReference>
<feature type="transmembrane region" description="Helical" evidence="2">
    <location>
        <begin position="446"/>
        <end position="466"/>
    </location>
</feature>
<sequence length="808" mass="86059">MEYLYVAVWVVLYAVLAALGLPIAARLFRHVPGRGPGFALPISLLVVTLVAHWVGQLSFGFGTAVVAVAVLLLLSALTAFDLDALRERRFVLSSAFDVNRRAIADTTVVFLVAFAFLIAIRAADPAVHAGGGEKFLDYGLLKTLLRAEALPPEDFWFAGEVVQYYYGGHLLTVVLAMLTDTPARFAYNLSLAGFYAMLVTATFDLAGSVAASRGGARRPAGLLSAFFVGLASNLVTGARVTLAVLPESLQRPLAGVVAAETTQYSTDDLLASIDSFSYWTASRVIDGTINEFPLFAWLNGDLHGHMMGMPFLLLGAALAFAYFRTPDDERTLRRTLLFVALPALGGLQIVLDTWSFPSLFGVAALALVFAPARPETLLPRAVASRLRTDETDSLVSAQARRLVVAVAVVAVVGVFAAVLGAPFLLAGASSREIALLGPANRAGLGALLLVHGAFVVGFAAYLLSRLVEGDTWLLAASVVGVVVVAVMQGMAAVALILPLLVFGWVALAFDRDVGYETVLVVAGAGLVLLVEFVYVNEQAGPLRMNTVFKTYMQVWVLWATALGPALTLLLARPLPTRIRRGVSATDGGTETDADGSGETNTALTRISESTTASARTVALGLTLCLVVSTSFYAPLALSNHFEGGGEPTLDATQFAETYHPEEAKAIAWLDEKPGRPTLLSAPGTYQYPDAESGSYPYPPGRYNWNANPASTLTGIPTVAGWGHEIGYRGFDTYIQRVEQVDAAFANDAALVDVVREYDVQYIWVGPAERERYGETSVGDVSGVSVAYQTETVTIYEVNHDELPGSDGS</sequence>
<evidence type="ECO:0000256" key="1">
    <source>
        <dbReference type="SAM" id="MobiDB-lite"/>
    </source>
</evidence>
<feature type="transmembrane region" description="Helical" evidence="2">
    <location>
        <begin position="302"/>
        <end position="323"/>
    </location>
</feature>
<accession>A0A0W1R8S4</accession>
<dbReference type="PANTHER" id="PTHR10790">
    <property type="entry name" value="TPR-DOMAIN CONTAINING PROTEIN"/>
    <property type="match status" value="1"/>
</dbReference>
<gene>
    <name evidence="3" type="ORF">AUR64_08960</name>
</gene>
<dbReference type="Proteomes" id="UP000054387">
    <property type="component" value="Unassembled WGS sequence"/>
</dbReference>
<feature type="transmembrane region" description="Helical" evidence="2">
    <location>
        <begin position="61"/>
        <end position="82"/>
    </location>
</feature>
<evidence type="ECO:0000313" key="3">
    <source>
        <dbReference type="EMBL" id="KTG09755.1"/>
    </source>
</evidence>
<dbReference type="EMBL" id="LOPU01000018">
    <property type="protein sequence ID" value="KTG09755.1"/>
    <property type="molecule type" value="Genomic_DNA"/>
</dbReference>
<name>A0A0W1R8S4_9EURY</name>
<feature type="transmembrane region" description="Helical" evidence="2">
    <location>
        <begin position="185"/>
        <end position="210"/>
    </location>
</feature>
<keyword evidence="2" id="KW-0812">Transmembrane</keyword>
<organism evidence="3 4">
    <name type="scientific">Haloprofundus marisrubri</name>
    <dbReference type="NCBI Taxonomy" id="1514971"/>
    <lineage>
        <taxon>Archaea</taxon>
        <taxon>Methanobacteriati</taxon>
        <taxon>Methanobacteriota</taxon>
        <taxon>Stenosarchaea group</taxon>
        <taxon>Halobacteria</taxon>
        <taxon>Halobacteriales</taxon>
        <taxon>Haloferacaceae</taxon>
        <taxon>Haloprofundus</taxon>
    </lineage>
</organism>
<dbReference type="NCBIfam" id="TIGR03662">
    <property type="entry name" value="Chlor_Arch_YYY"/>
    <property type="match status" value="1"/>
</dbReference>
<dbReference type="OrthoDB" id="313199at2157"/>
<protein>
    <recommendedName>
        <fullName evidence="5">Chlor_Arch_YYY domain-containing protein</fullName>
    </recommendedName>
</protein>
<feature type="transmembrane region" description="Helical" evidence="2">
    <location>
        <begin position="472"/>
        <end position="505"/>
    </location>
</feature>
<feature type="transmembrane region" description="Helical" evidence="2">
    <location>
        <begin position="6"/>
        <end position="25"/>
    </location>
</feature>
<dbReference type="AlphaFoldDB" id="A0A0W1R8S4"/>
<dbReference type="PANTHER" id="PTHR10790:SF51">
    <property type="entry name" value="TETRATRICOPEPTIDE REPEAT PROTEIN"/>
    <property type="match status" value="1"/>
</dbReference>
<dbReference type="STRING" id="1514971.AUR64_08960"/>
<evidence type="ECO:0000313" key="4">
    <source>
        <dbReference type="Proteomes" id="UP000054387"/>
    </source>
</evidence>
<keyword evidence="4" id="KW-1185">Reference proteome</keyword>
<proteinExistence type="predicted"/>
<feature type="region of interest" description="Disordered" evidence="1">
    <location>
        <begin position="581"/>
        <end position="602"/>
    </location>
</feature>
<keyword evidence="2" id="KW-0472">Membrane</keyword>
<feature type="transmembrane region" description="Helical" evidence="2">
    <location>
        <begin position="517"/>
        <end position="535"/>
    </location>
</feature>
<dbReference type="RefSeq" id="WP_058581109.1">
    <property type="nucleotide sequence ID" value="NZ_LOPU01000018.1"/>
</dbReference>
<keyword evidence="2" id="KW-1133">Transmembrane helix</keyword>
<reference evidence="3 4" key="1">
    <citation type="submission" date="2015-12" db="EMBL/GenBank/DDBJ databases">
        <title>Haloprofundus marisrubri gen. nov., sp. nov., an extremely halophilic archaeon isolated from the Discovery deep brine-seawater interface in the Red Sea.</title>
        <authorList>
            <person name="Zhang G."/>
            <person name="Stingl U."/>
            <person name="Rashid M."/>
        </authorList>
    </citation>
    <scope>NUCLEOTIDE SEQUENCE [LARGE SCALE GENOMIC DNA]</scope>
    <source>
        <strain evidence="3 4">SB9</strain>
    </source>
</reference>
<evidence type="ECO:0008006" key="5">
    <source>
        <dbReference type="Google" id="ProtNLM"/>
    </source>
</evidence>
<feature type="transmembrane region" description="Helical" evidence="2">
    <location>
        <begin position="102"/>
        <end position="123"/>
    </location>
</feature>
<evidence type="ECO:0000256" key="2">
    <source>
        <dbReference type="SAM" id="Phobius"/>
    </source>
</evidence>
<comment type="caution">
    <text evidence="3">The sequence shown here is derived from an EMBL/GenBank/DDBJ whole genome shotgun (WGS) entry which is preliminary data.</text>
</comment>
<dbReference type="Pfam" id="PF10060">
    <property type="entry name" value="DUF2298"/>
    <property type="match status" value="1"/>
</dbReference>
<feature type="transmembrane region" description="Helical" evidence="2">
    <location>
        <begin position="402"/>
        <end position="425"/>
    </location>
</feature>
<feature type="transmembrane region" description="Helical" evidence="2">
    <location>
        <begin position="37"/>
        <end position="55"/>
    </location>
</feature>